<dbReference type="EMBL" id="CDSC02000242">
    <property type="protein sequence ID" value="SEH82655.1"/>
    <property type="molecule type" value="Genomic_DNA"/>
</dbReference>
<proteinExistence type="predicted"/>
<dbReference type="InterPro" id="IPR016195">
    <property type="entry name" value="Pol/histidinol_Pase-like"/>
</dbReference>
<feature type="domain" description="Polymerase/histidinol phosphatase N-terminal" evidence="1">
    <location>
        <begin position="14"/>
        <end position="79"/>
    </location>
</feature>
<dbReference type="Gene3D" id="1.10.150.650">
    <property type="match status" value="1"/>
</dbReference>
<evidence type="ECO:0000313" key="5">
    <source>
        <dbReference type="Proteomes" id="UP000198988"/>
    </source>
</evidence>
<evidence type="ECO:0000313" key="4">
    <source>
        <dbReference type="Proteomes" id="UP000198559"/>
    </source>
</evidence>
<dbReference type="PANTHER" id="PTHR42924:SF3">
    <property type="entry name" value="POLYMERASE_HISTIDINOL PHOSPHATASE N-TERMINAL DOMAIN-CONTAINING PROTEIN"/>
    <property type="match status" value="1"/>
</dbReference>
<dbReference type="SMART" id="SM00481">
    <property type="entry name" value="POLIIIAc"/>
    <property type="match status" value="1"/>
</dbReference>
<dbReference type="Proteomes" id="UP000198988">
    <property type="component" value="Unassembled WGS sequence"/>
</dbReference>
<dbReference type="InterPro" id="IPR003141">
    <property type="entry name" value="Pol/His_phosphatase_N"/>
</dbReference>
<protein>
    <submittedName>
        <fullName evidence="3">Metal-dependent phosphoesterase, PHP family</fullName>
    </submittedName>
</protein>
<reference evidence="3" key="2">
    <citation type="submission" date="2016-06" db="EMBL/GenBank/DDBJ databases">
        <authorList>
            <person name="Olsen C.W."/>
            <person name="Carey S."/>
            <person name="Hinshaw L."/>
            <person name="Karasin A.I."/>
        </authorList>
    </citation>
    <scope>NUCLEOTIDE SEQUENCE [LARGE SCALE GENOMIC DNA]</scope>
    <source>
        <strain evidence="2">BazSymA</strain>
        <strain evidence="3">BazSymB</strain>
    </source>
</reference>
<dbReference type="AlphaFoldDB" id="A0A1H6M274"/>
<sequence length="285" mass="31864">MFEIIVNIITLMTIDLHNHSYYSDGVLSPSEVVCLAKESGCNVFALTDHDTTDGLIEAQQEANNQNIKLVHGVEISAMWSKMTIHIVGLNIDKDNPILRSGLKQHQDFRKTRAEKMARSLGGAGVVGAMEKTQALAKTDMITRTHFAQMLIQEGICKDMKSVFRRFLTGKKPGGVGGKWARFDEVIKWIHAAGGVAVLAHPLRYRMTNTKIQRMLSHLSNAGLDGVEVITAHSTDGEITLMSKWANEHELLHSCGSDYHGWNNQRIKIGCLKDFSNPDRALWRDW</sequence>
<dbReference type="Proteomes" id="UP000198559">
    <property type="component" value="Unassembled WGS sequence"/>
</dbReference>
<dbReference type="InterPro" id="IPR004013">
    <property type="entry name" value="PHP_dom"/>
</dbReference>
<evidence type="ECO:0000259" key="1">
    <source>
        <dbReference type="SMART" id="SM00481"/>
    </source>
</evidence>
<dbReference type="GO" id="GO:0035312">
    <property type="term" value="F:5'-3' DNA exonuclease activity"/>
    <property type="evidence" value="ECO:0007669"/>
    <property type="project" value="TreeGrafter"/>
</dbReference>
<dbReference type="SUPFAM" id="SSF89550">
    <property type="entry name" value="PHP domain-like"/>
    <property type="match status" value="1"/>
</dbReference>
<gene>
    <name evidence="2" type="ORF">BAZSYMA_ACONTIG00677_2</name>
    <name evidence="3" type="ORF">BAZSYMB_SCAFFOLD00029_2</name>
</gene>
<dbReference type="EMBL" id="CVUD02000255">
    <property type="protein sequence ID" value="SEH95251.1"/>
    <property type="molecule type" value="Genomic_DNA"/>
</dbReference>
<reference evidence="4 5" key="1">
    <citation type="submission" date="2016-06" db="EMBL/GenBank/DDBJ databases">
        <authorList>
            <person name="Petersen J."/>
            <person name="Sayavedra L."/>
        </authorList>
    </citation>
    <scope>NUCLEOTIDE SEQUENCE [LARGE SCALE GENOMIC DNA]</scope>
    <source>
        <strain evidence="5">BazSymA</strain>
        <strain evidence="4">BazSymB</strain>
    </source>
</reference>
<evidence type="ECO:0000313" key="3">
    <source>
        <dbReference type="EMBL" id="SEH95251.1"/>
    </source>
</evidence>
<dbReference type="PANTHER" id="PTHR42924">
    <property type="entry name" value="EXONUCLEASE"/>
    <property type="match status" value="1"/>
</dbReference>
<dbReference type="Pfam" id="PF02811">
    <property type="entry name" value="PHP"/>
    <property type="match status" value="1"/>
</dbReference>
<dbReference type="InterPro" id="IPR052018">
    <property type="entry name" value="PHP_domain"/>
</dbReference>
<dbReference type="GO" id="GO:0004534">
    <property type="term" value="F:5'-3' RNA exonuclease activity"/>
    <property type="evidence" value="ECO:0007669"/>
    <property type="project" value="TreeGrafter"/>
</dbReference>
<dbReference type="Gene3D" id="3.20.20.140">
    <property type="entry name" value="Metal-dependent hydrolases"/>
    <property type="match status" value="1"/>
</dbReference>
<evidence type="ECO:0000313" key="2">
    <source>
        <dbReference type="EMBL" id="SEH82655.1"/>
    </source>
</evidence>
<accession>A0A1H6M274</accession>
<organism evidence="3 4">
    <name type="scientific">Bathymodiolus azoricus thioautotrophic gill symbiont</name>
    <dbReference type="NCBI Taxonomy" id="235205"/>
    <lineage>
        <taxon>Bacteria</taxon>
        <taxon>Pseudomonadati</taxon>
        <taxon>Pseudomonadota</taxon>
        <taxon>Gammaproteobacteria</taxon>
        <taxon>sulfur-oxidizing symbionts</taxon>
    </lineage>
</organism>
<name>A0A1H6M274_9GAMM</name>
<dbReference type="CDD" id="cd07438">
    <property type="entry name" value="PHP_HisPPase_AMP"/>
    <property type="match status" value="1"/>
</dbReference>
<dbReference type="STRING" id="235205.BAZSYMB_SCAFFOLD00029_2"/>